<organism evidence="4 5">
    <name type="scientific">Mariprofundus aestuarium</name>
    <dbReference type="NCBI Taxonomy" id="1921086"/>
    <lineage>
        <taxon>Bacteria</taxon>
        <taxon>Pseudomonadati</taxon>
        <taxon>Pseudomonadota</taxon>
        <taxon>Candidatius Mariprofundia</taxon>
        <taxon>Mariprofundales</taxon>
        <taxon>Mariprofundaceae</taxon>
        <taxon>Mariprofundus</taxon>
    </lineage>
</organism>
<dbReference type="SUPFAM" id="SSF53927">
    <property type="entry name" value="Cytidine deaminase-like"/>
    <property type="match status" value="1"/>
</dbReference>
<dbReference type="PANTHER" id="PTHR11079">
    <property type="entry name" value="CYTOSINE DEAMINASE FAMILY MEMBER"/>
    <property type="match status" value="1"/>
</dbReference>
<keyword evidence="1" id="KW-0479">Metal-binding</keyword>
<dbReference type="AlphaFoldDB" id="A0A2K8KWB2"/>
<dbReference type="InterPro" id="IPR016193">
    <property type="entry name" value="Cytidine_deaminase-like"/>
</dbReference>
<keyword evidence="2" id="KW-0862">Zinc</keyword>
<dbReference type="GO" id="GO:0006152">
    <property type="term" value="P:purine nucleoside catabolic process"/>
    <property type="evidence" value="ECO:0007669"/>
    <property type="project" value="TreeGrafter"/>
</dbReference>
<dbReference type="PROSITE" id="PS51747">
    <property type="entry name" value="CYT_DCMP_DEAMINASES_2"/>
    <property type="match status" value="1"/>
</dbReference>
<dbReference type="Gene3D" id="3.40.140.10">
    <property type="entry name" value="Cytidine Deaminase, domain 2"/>
    <property type="match status" value="1"/>
</dbReference>
<feature type="domain" description="CMP/dCMP-type deaminase" evidence="3">
    <location>
        <begin position="28"/>
        <end position="166"/>
    </location>
</feature>
<dbReference type="Pfam" id="PF00383">
    <property type="entry name" value="dCMP_cyt_deam_1"/>
    <property type="match status" value="1"/>
</dbReference>
<dbReference type="PANTHER" id="PTHR11079:SF161">
    <property type="entry name" value="CMP_DCMP-TYPE DEAMINASE DOMAIN-CONTAINING PROTEIN"/>
    <property type="match status" value="1"/>
</dbReference>
<protein>
    <submittedName>
        <fullName evidence="4">tRNA(Arg) A34 adenosine deaminase TadA</fullName>
    </submittedName>
</protein>
<sequence length="195" mass="21198">MTAFVSNITIQLPQWLSEFMAGDDRVYADSESRMQLAIHLARLNIEHGSGGPFGAAIFDMDCHTLLAAGINLVVPSNCSMAHAEMIAISIAQKKLGTFDLGAEGLPHFELVTSTEPCAMCFGAIPWSGIRHLSCGARDEDARAIGFDEGPKLPDWKEALNERGITVEADICRDEAAAVLKSYAELNRKIYNARQS</sequence>
<evidence type="ECO:0000313" key="5">
    <source>
        <dbReference type="Proteomes" id="UP000231701"/>
    </source>
</evidence>
<evidence type="ECO:0000256" key="1">
    <source>
        <dbReference type="ARBA" id="ARBA00022723"/>
    </source>
</evidence>
<proteinExistence type="predicted"/>
<name>A0A2K8KWB2_MARES</name>
<evidence type="ECO:0000259" key="3">
    <source>
        <dbReference type="PROSITE" id="PS51747"/>
    </source>
</evidence>
<dbReference type="KEGG" id="maes:Ga0123461_0495"/>
<dbReference type="EMBL" id="CP018799">
    <property type="protein sequence ID" value="ATX78932.1"/>
    <property type="molecule type" value="Genomic_DNA"/>
</dbReference>
<dbReference type="InterPro" id="IPR016192">
    <property type="entry name" value="APOBEC/CMP_deaminase_Zn-bd"/>
</dbReference>
<dbReference type="GO" id="GO:0008270">
    <property type="term" value="F:zinc ion binding"/>
    <property type="evidence" value="ECO:0007669"/>
    <property type="project" value="InterPro"/>
</dbReference>
<evidence type="ECO:0000313" key="4">
    <source>
        <dbReference type="EMBL" id="ATX78932.1"/>
    </source>
</evidence>
<dbReference type="PROSITE" id="PS00903">
    <property type="entry name" value="CYT_DCMP_DEAMINASES_1"/>
    <property type="match status" value="1"/>
</dbReference>
<dbReference type="CDD" id="cd01285">
    <property type="entry name" value="nucleoside_deaminase"/>
    <property type="match status" value="1"/>
</dbReference>
<dbReference type="GO" id="GO:0047974">
    <property type="term" value="F:guanosine deaminase activity"/>
    <property type="evidence" value="ECO:0007669"/>
    <property type="project" value="TreeGrafter"/>
</dbReference>
<reference evidence="4 5" key="1">
    <citation type="submission" date="2016-12" db="EMBL/GenBank/DDBJ databases">
        <title>Isolation and genomic insights into novel planktonic Zetaproteobacteria from stratified waters of the Chesapeake Bay.</title>
        <authorList>
            <person name="McAllister S.M."/>
            <person name="Kato S."/>
            <person name="Chan C.S."/>
            <person name="Chiu B.K."/>
            <person name="Field E.K."/>
        </authorList>
    </citation>
    <scope>NUCLEOTIDE SEQUENCE [LARGE SCALE GENOMIC DNA]</scope>
    <source>
        <strain evidence="4 5">CP-5</strain>
    </source>
</reference>
<accession>A0A2K8KWB2</accession>
<evidence type="ECO:0000256" key="2">
    <source>
        <dbReference type="ARBA" id="ARBA00022833"/>
    </source>
</evidence>
<dbReference type="InterPro" id="IPR002125">
    <property type="entry name" value="CMP_dCMP_dom"/>
</dbReference>
<keyword evidence="5" id="KW-1185">Reference proteome</keyword>
<dbReference type="OrthoDB" id="5292910at2"/>
<dbReference type="RefSeq" id="WP_100276884.1">
    <property type="nucleotide sequence ID" value="NZ_CP018799.1"/>
</dbReference>
<dbReference type="Proteomes" id="UP000231701">
    <property type="component" value="Chromosome"/>
</dbReference>
<gene>
    <name evidence="4" type="ORF">Ga0123461_0495</name>
</gene>